<dbReference type="Pfam" id="PF13639">
    <property type="entry name" value="zf-RING_2"/>
    <property type="match status" value="1"/>
</dbReference>
<dbReference type="SMART" id="SM00184">
    <property type="entry name" value="RING"/>
    <property type="match status" value="1"/>
</dbReference>
<organism evidence="4 5">
    <name type="scientific">Malus baccata</name>
    <name type="common">Siberian crab apple</name>
    <name type="synonym">Pyrus baccata</name>
    <dbReference type="NCBI Taxonomy" id="106549"/>
    <lineage>
        <taxon>Eukaryota</taxon>
        <taxon>Viridiplantae</taxon>
        <taxon>Streptophyta</taxon>
        <taxon>Embryophyta</taxon>
        <taxon>Tracheophyta</taxon>
        <taxon>Spermatophyta</taxon>
        <taxon>Magnoliopsida</taxon>
        <taxon>eudicotyledons</taxon>
        <taxon>Gunneridae</taxon>
        <taxon>Pentapetalae</taxon>
        <taxon>rosids</taxon>
        <taxon>fabids</taxon>
        <taxon>Rosales</taxon>
        <taxon>Rosaceae</taxon>
        <taxon>Amygdaloideae</taxon>
        <taxon>Maleae</taxon>
        <taxon>Malus</taxon>
    </lineage>
</organism>
<keyword evidence="2" id="KW-0812">Transmembrane</keyword>
<evidence type="ECO:0000259" key="3">
    <source>
        <dbReference type="PROSITE" id="PS50089"/>
    </source>
</evidence>
<dbReference type="UniPathway" id="UPA00143"/>
<proteinExistence type="predicted"/>
<feature type="domain" description="RING-type" evidence="3">
    <location>
        <begin position="83"/>
        <end position="125"/>
    </location>
</feature>
<dbReference type="PROSITE" id="PS50089">
    <property type="entry name" value="ZF_RING_2"/>
    <property type="match status" value="1"/>
</dbReference>
<keyword evidence="2" id="KW-0472">Membrane</keyword>
<protein>
    <recommendedName>
        <fullName evidence="3">RING-type domain-containing protein</fullName>
    </recommendedName>
</protein>
<accession>A0A540LFF2</accession>
<feature type="transmembrane region" description="Helical" evidence="2">
    <location>
        <begin position="7"/>
        <end position="27"/>
    </location>
</feature>
<keyword evidence="5" id="KW-1185">Reference proteome</keyword>
<dbReference type="Proteomes" id="UP000315295">
    <property type="component" value="Unassembled WGS sequence"/>
</dbReference>
<dbReference type="Gene3D" id="3.30.40.10">
    <property type="entry name" value="Zinc/RING finger domain, C3HC4 (zinc finger)"/>
    <property type="match status" value="1"/>
</dbReference>
<dbReference type="SUPFAM" id="SSF57850">
    <property type="entry name" value="RING/U-box"/>
    <property type="match status" value="1"/>
</dbReference>
<dbReference type="InterPro" id="IPR013083">
    <property type="entry name" value="Znf_RING/FYVE/PHD"/>
</dbReference>
<dbReference type="GO" id="GO:0008270">
    <property type="term" value="F:zinc ion binding"/>
    <property type="evidence" value="ECO:0007669"/>
    <property type="project" value="UniProtKB-KW"/>
</dbReference>
<keyword evidence="2" id="KW-1133">Transmembrane helix</keyword>
<comment type="caution">
    <text evidence="4">The sequence shown here is derived from an EMBL/GenBank/DDBJ whole genome shotgun (WGS) entry which is preliminary data.</text>
</comment>
<keyword evidence="1" id="KW-0862">Zinc</keyword>
<keyword evidence="1" id="KW-0863">Zinc-finger</keyword>
<name>A0A540LFF2_MALBA</name>
<dbReference type="AlphaFoldDB" id="A0A540LFF2"/>
<dbReference type="EMBL" id="VIEB01000609">
    <property type="protein sequence ID" value="TQD85190.1"/>
    <property type="molecule type" value="Genomic_DNA"/>
</dbReference>
<gene>
    <name evidence="4" type="ORF">C1H46_029278</name>
</gene>
<evidence type="ECO:0000313" key="4">
    <source>
        <dbReference type="EMBL" id="TQD85190.1"/>
    </source>
</evidence>
<sequence>MVSGESEYGPAFFLIIPLVVIIAIWWYCSCCFENIPHEEPTQRQLEDDEMQKTTAASSTRTTAASPVIQKYEKGVSLVGDGTCPVCIEKFKEGEYFRTLPECKHSFHAACIDMWLYSHPNCPVCRATATLITVVVQR</sequence>
<evidence type="ECO:0000313" key="5">
    <source>
        <dbReference type="Proteomes" id="UP000315295"/>
    </source>
</evidence>
<dbReference type="InterPro" id="IPR001841">
    <property type="entry name" value="Znf_RING"/>
</dbReference>
<dbReference type="GO" id="GO:0016567">
    <property type="term" value="P:protein ubiquitination"/>
    <property type="evidence" value="ECO:0007669"/>
    <property type="project" value="UniProtKB-UniPathway"/>
</dbReference>
<keyword evidence="1" id="KW-0479">Metal-binding</keyword>
<evidence type="ECO:0000256" key="1">
    <source>
        <dbReference type="PROSITE-ProRule" id="PRU00175"/>
    </source>
</evidence>
<evidence type="ECO:0000256" key="2">
    <source>
        <dbReference type="SAM" id="Phobius"/>
    </source>
</evidence>
<dbReference type="PANTHER" id="PTHR45676:SF41">
    <property type="entry name" value="RING-H2 FINGER PROTEIN ATL66"/>
    <property type="match status" value="1"/>
</dbReference>
<reference evidence="4 5" key="1">
    <citation type="journal article" date="2019" name="G3 (Bethesda)">
        <title>Sequencing of a Wild Apple (Malus baccata) Genome Unravels the Differences Between Cultivated and Wild Apple Species Regarding Disease Resistance and Cold Tolerance.</title>
        <authorList>
            <person name="Chen X."/>
        </authorList>
    </citation>
    <scope>NUCLEOTIDE SEQUENCE [LARGE SCALE GENOMIC DNA]</scope>
    <source>
        <strain evidence="5">cv. Shandingzi</strain>
        <tissue evidence="4">Leaves</tissue>
    </source>
</reference>
<dbReference type="PANTHER" id="PTHR45676">
    <property type="entry name" value="RING-H2 FINGER PROTEIN ATL51-RELATED"/>
    <property type="match status" value="1"/>
</dbReference>